<name>C5M425_CANTT</name>
<sequence>MFKTRSIQTIVKSNTLISKRLLETGTKGHATWPSTNYIIKSYTQGSKNLIGWILAFSTVMVIWPVGIVYGSDFIHKVPGDNGTQVQAKRIGWNKYETNVQIPFGYSGISKKDDIESD</sequence>
<dbReference type="EMBL" id="GG692395">
    <property type="protein sequence ID" value="EER36075.1"/>
    <property type="molecule type" value="Genomic_DNA"/>
</dbReference>
<proteinExistence type="predicted"/>
<gene>
    <name evidence="2" type="ORF">CTRG_00814</name>
</gene>
<reference evidence="2 3" key="1">
    <citation type="journal article" date="2009" name="Nature">
        <title>Evolution of pathogenicity and sexual reproduction in eight Candida genomes.</title>
        <authorList>
            <person name="Butler G."/>
            <person name="Rasmussen M.D."/>
            <person name="Lin M.F."/>
            <person name="Santos M.A."/>
            <person name="Sakthikumar S."/>
            <person name="Munro C.A."/>
            <person name="Rheinbay E."/>
            <person name="Grabherr M."/>
            <person name="Forche A."/>
            <person name="Reedy J.L."/>
            <person name="Agrafioti I."/>
            <person name="Arnaud M.B."/>
            <person name="Bates S."/>
            <person name="Brown A.J."/>
            <person name="Brunke S."/>
            <person name="Costanzo M.C."/>
            <person name="Fitzpatrick D.A."/>
            <person name="de Groot P.W."/>
            <person name="Harris D."/>
            <person name="Hoyer L.L."/>
            <person name="Hube B."/>
            <person name="Klis F.M."/>
            <person name="Kodira C."/>
            <person name="Lennard N."/>
            <person name="Logue M.E."/>
            <person name="Martin R."/>
            <person name="Neiman A.M."/>
            <person name="Nikolaou E."/>
            <person name="Quail M.A."/>
            <person name="Quinn J."/>
            <person name="Santos M.C."/>
            <person name="Schmitzberger F.F."/>
            <person name="Sherlock G."/>
            <person name="Shah P."/>
            <person name="Silverstein K.A."/>
            <person name="Skrzypek M.S."/>
            <person name="Soll D."/>
            <person name="Staggs R."/>
            <person name="Stansfield I."/>
            <person name="Stumpf M.P."/>
            <person name="Sudbery P.E."/>
            <person name="Srikantha T."/>
            <person name="Zeng Q."/>
            <person name="Berman J."/>
            <person name="Berriman M."/>
            <person name="Heitman J."/>
            <person name="Gow N.A."/>
            <person name="Lorenz M.C."/>
            <person name="Birren B.W."/>
            <person name="Kellis M."/>
            <person name="Cuomo C.A."/>
        </authorList>
    </citation>
    <scope>NUCLEOTIDE SEQUENCE [LARGE SCALE GENOMIC DNA]</scope>
    <source>
        <strain evidence="3">ATCC MYA-3404 / T1</strain>
    </source>
</reference>
<dbReference type="VEuPathDB" id="FungiDB:CTRG_00814"/>
<dbReference type="KEGG" id="ctp:CTRG_00814"/>
<dbReference type="OrthoDB" id="4003809at2759"/>
<evidence type="ECO:0000313" key="3">
    <source>
        <dbReference type="Proteomes" id="UP000002037"/>
    </source>
</evidence>
<keyword evidence="1" id="KW-0812">Transmembrane</keyword>
<accession>C5M425</accession>
<keyword evidence="1" id="KW-1133">Transmembrane helix</keyword>
<dbReference type="HOGENOM" id="CLU_164160_0_0_1"/>
<dbReference type="AlphaFoldDB" id="C5M425"/>
<organism evidence="2 3">
    <name type="scientific">Candida tropicalis (strain ATCC MYA-3404 / T1)</name>
    <name type="common">Yeast</name>
    <dbReference type="NCBI Taxonomy" id="294747"/>
    <lineage>
        <taxon>Eukaryota</taxon>
        <taxon>Fungi</taxon>
        <taxon>Dikarya</taxon>
        <taxon>Ascomycota</taxon>
        <taxon>Saccharomycotina</taxon>
        <taxon>Pichiomycetes</taxon>
        <taxon>Debaryomycetaceae</taxon>
        <taxon>Candida/Lodderomyces clade</taxon>
        <taxon>Candida</taxon>
    </lineage>
</organism>
<keyword evidence="1" id="KW-0472">Membrane</keyword>
<protein>
    <submittedName>
        <fullName evidence="2">Uncharacterized protein</fullName>
    </submittedName>
</protein>
<evidence type="ECO:0000313" key="2">
    <source>
        <dbReference type="EMBL" id="EER36075.1"/>
    </source>
</evidence>
<feature type="transmembrane region" description="Helical" evidence="1">
    <location>
        <begin position="49"/>
        <end position="69"/>
    </location>
</feature>
<keyword evidence="3" id="KW-1185">Reference proteome</keyword>
<dbReference type="GeneID" id="8300611"/>
<dbReference type="RefSeq" id="XP_002546033.1">
    <property type="nucleotide sequence ID" value="XM_002545987.1"/>
</dbReference>
<evidence type="ECO:0000256" key="1">
    <source>
        <dbReference type="SAM" id="Phobius"/>
    </source>
</evidence>
<dbReference type="Proteomes" id="UP000002037">
    <property type="component" value="Unassembled WGS sequence"/>
</dbReference>